<protein>
    <submittedName>
        <fullName evidence="6">Uncharacterized protein</fullName>
    </submittedName>
</protein>
<gene>
    <name evidence="6" type="ORF">JCM17844_09270</name>
</gene>
<organism evidence="6 7">
    <name type="scientific">Iodidimonas gelatinilytica</name>
    <dbReference type="NCBI Taxonomy" id="1236966"/>
    <lineage>
        <taxon>Bacteria</taxon>
        <taxon>Pseudomonadati</taxon>
        <taxon>Pseudomonadota</taxon>
        <taxon>Alphaproteobacteria</taxon>
        <taxon>Iodidimonadales</taxon>
        <taxon>Iodidimonadaceae</taxon>
        <taxon>Iodidimonas</taxon>
    </lineage>
</organism>
<feature type="transmembrane region" description="Helical" evidence="3">
    <location>
        <begin position="599"/>
        <end position="621"/>
    </location>
</feature>
<evidence type="ECO:0000256" key="1">
    <source>
        <dbReference type="SAM" id="Coils"/>
    </source>
</evidence>
<sequence length="637" mass="69906">MTSRRLSYVIAALLAVILFGAITVILPRGLAGARLDLTQDKLYSISPSTERVLGDLDDPITVTYFFSQSVARDYPQIFTYGRRIRDLLAEYEALSDGKIRLEVIEPEPFSESEDSAVAAGLQGVPTNSGEQIYMGLVARDLTDRMALVPFFNQDRATFLEYDLTKLIASIAQPDKPALTLLTSLPMIPGQFGGFGAPARPGWAIHEQLTQLFDLGTLDADFTHIPQPTDILLIVHPPELSPRQLYAIDQFVLAGGRAVIFVDPLSEAVANARLPSAAPESSSLDPLFGAWGVDLIDDRVVADVDLAQRVNMGDGGPRAIKDFALWLAARAENTATDDPVTANLEQINLASSGALLPIEGSSVHFEPLLQSSAVSALLDKGVARGMPDPDHIMRMIEPTGERYTLIARLNGDGISAFPDGPPPPEDNGEAETDRPAEDEPPHLARSKGPINVIVGADSDLFDDRFWVQVQDFFGERIHVPVADNANLVINAIDQLSGSDALIALRGRGVTQRPFDRVEDIRRAAESRFRMEEERLQAELAQTEARLADLQTAPLEGELMFSSEQDVEIQRFRDHMLEIRKELRTVQRNLIEDITALGARLALLNIALMPALLIVAALGLAIWRRKRSEWARQLQRSAP</sequence>
<dbReference type="RefSeq" id="WP_149999803.1">
    <property type="nucleotide sequence ID" value="NZ_BKCL01000002.1"/>
</dbReference>
<feature type="region of interest" description="Disordered" evidence="2">
    <location>
        <begin position="413"/>
        <end position="448"/>
    </location>
</feature>
<keyword evidence="3" id="KW-0812">Transmembrane</keyword>
<evidence type="ECO:0000313" key="6">
    <source>
        <dbReference type="EMBL" id="GEQ97290.1"/>
    </source>
</evidence>
<keyword evidence="3" id="KW-1133">Transmembrane helix</keyword>
<dbReference type="InterPro" id="IPR019196">
    <property type="entry name" value="ABC_transp_unknown"/>
</dbReference>
<evidence type="ECO:0000313" key="7">
    <source>
        <dbReference type="Proteomes" id="UP000322084"/>
    </source>
</evidence>
<dbReference type="Pfam" id="PF23357">
    <property type="entry name" value="DUF7088"/>
    <property type="match status" value="1"/>
</dbReference>
<evidence type="ECO:0000256" key="3">
    <source>
        <dbReference type="SAM" id="Phobius"/>
    </source>
</evidence>
<comment type="caution">
    <text evidence="6">The sequence shown here is derived from an EMBL/GenBank/DDBJ whole genome shotgun (WGS) entry which is preliminary data.</text>
</comment>
<feature type="domain" description="DUF7088" evidence="5">
    <location>
        <begin position="39"/>
        <end position="138"/>
    </location>
</feature>
<feature type="compositionally biased region" description="Basic and acidic residues" evidence="2">
    <location>
        <begin position="430"/>
        <end position="441"/>
    </location>
</feature>
<dbReference type="Proteomes" id="UP000322084">
    <property type="component" value="Unassembled WGS sequence"/>
</dbReference>
<feature type="coiled-coil region" evidence="1">
    <location>
        <begin position="524"/>
        <end position="587"/>
    </location>
</feature>
<name>A0A5A7MMT8_9PROT</name>
<keyword evidence="1" id="KW-0175">Coiled coil</keyword>
<evidence type="ECO:0000259" key="4">
    <source>
        <dbReference type="Pfam" id="PF09822"/>
    </source>
</evidence>
<dbReference type="EMBL" id="BKCL01000002">
    <property type="protein sequence ID" value="GEQ97290.1"/>
    <property type="molecule type" value="Genomic_DNA"/>
</dbReference>
<dbReference type="InterPro" id="IPR055396">
    <property type="entry name" value="DUF7088"/>
</dbReference>
<keyword evidence="3" id="KW-0472">Membrane</keyword>
<proteinExistence type="predicted"/>
<accession>A0A5A7MMT8</accession>
<feature type="domain" description="ABC-type uncharacterised transport system" evidence="4">
    <location>
        <begin position="188"/>
        <end position="490"/>
    </location>
</feature>
<evidence type="ECO:0000259" key="5">
    <source>
        <dbReference type="Pfam" id="PF23357"/>
    </source>
</evidence>
<evidence type="ECO:0000256" key="2">
    <source>
        <dbReference type="SAM" id="MobiDB-lite"/>
    </source>
</evidence>
<reference evidence="6 7" key="1">
    <citation type="submission" date="2019-09" db="EMBL/GenBank/DDBJ databases">
        <title>NBRP : Genome information of microbial organism related human and environment.</title>
        <authorList>
            <person name="Hattori M."/>
            <person name="Oshima K."/>
            <person name="Inaba H."/>
            <person name="Suda W."/>
            <person name="Sakamoto M."/>
            <person name="Iino T."/>
            <person name="Kitahara M."/>
            <person name="Oshida Y."/>
            <person name="Iida T."/>
            <person name="Kudo T."/>
            <person name="Itoh T."/>
            <person name="Ohkuma M."/>
        </authorList>
    </citation>
    <scope>NUCLEOTIDE SEQUENCE [LARGE SCALE GENOMIC DNA]</scope>
    <source>
        <strain evidence="6 7">Hi-2</strain>
    </source>
</reference>
<dbReference type="AlphaFoldDB" id="A0A5A7MMT8"/>
<dbReference type="Pfam" id="PF09822">
    <property type="entry name" value="ABC_transp_aux"/>
    <property type="match status" value="1"/>
</dbReference>